<dbReference type="EMBL" id="BONF01000027">
    <property type="protein sequence ID" value="GIF83116.1"/>
    <property type="molecule type" value="Genomic_DNA"/>
</dbReference>
<dbReference type="AlphaFoldDB" id="A0A8J3JM12"/>
<evidence type="ECO:0000313" key="2">
    <source>
        <dbReference type="EMBL" id="GIF83116.1"/>
    </source>
</evidence>
<dbReference type="SUPFAM" id="SSF56112">
    <property type="entry name" value="Protein kinase-like (PK-like)"/>
    <property type="match status" value="1"/>
</dbReference>
<reference evidence="2 3" key="1">
    <citation type="submission" date="2021-01" db="EMBL/GenBank/DDBJ databases">
        <title>Whole genome shotgun sequence of Catellatospora bangladeshensis NBRC 107357.</title>
        <authorList>
            <person name="Komaki H."/>
            <person name="Tamura T."/>
        </authorList>
    </citation>
    <scope>NUCLEOTIDE SEQUENCE [LARGE SCALE GENOMIC DNA]</scope>
    <source>
        <strain evidence="2 3">NBRC 107357</strain>
    </source>
</reference>
<evidence type="ECO:0000313" key="3">
    <source>
        <dbReference type="Proteomes" id="UP000601223"/>
    </source>
</evidence>
<dbReference type="RefSeq" id="WP_346113719.1">
    <property type="nucleotide sequence ID" value="NZ_JBHTGC010000001.1"/>
</dbReference>
<protein>
    <recommendedName>
        <fullName evidence="4">Aminoglycoside phosphotransferase domain-containing protein</fullName>
    </recommendedName>
</protein>
<feature type="region of interest" description="Disordered" evidence="1">
    <location>
        <begin position="1"/>
        <end position="26"/>
    </location>
</feature>
<gene>
    <name evidence="2" type="ORF">Cba03nite_44650</name>
</gene>
<accession>A0A8J3JM12</accession>
<keyword evidence="3" id="KW-1185">Reference proteome</keyword>
<dbReference type="InterPro" id="IPR011009">
    <property type="entry name" value="Kinase-like_dom_sf"/>
</dbReference>
<name>A0A8J3JM12_9ACTN</name>
<organism evidence="2 3">
    <name type="scientific">Catellatospora bangladeshensis</name>
    <dbReference type="NCBI Taxonomy" id="310355"/>
    <lineage>
        <taxon>Bacteria</taxon>
        <taxon>Bacillati</taxon>
        <taxon>Actinomycetota</taxon>
        <taxon>Actinomycetes</taxon>
        <taxon>Micromonosporales</taxon>
        <taxon>Micromonosporaceae</taxon>
        <taxon>Catellatospora</taxon>
    </lineage>
</organism>
<evidence type="ECO:0008006" key="4">
    <source>
        <dbReference type="Google" id="ProtNLM"/>
    </source>
</evidence>
<sequence length="293" mass="31739">MVPAWALGPPSTTPVTSPPASGPAKEQILNPRVSWQDLPAGLRHLIEAEAGSFIRAEQVGTGHNCLVGMVMHTTRDRYFLKGVPADHKRAVWTQSNEAAINSHVRHVSAPLAFHVAADGWDVLGFRYLDAQHADLSPGSPDLSKITASLQALNAIPAPDGLMLRTAEDRWRGYAGDHAHLLAGTTVAHTDLHRHNILIDGTAKFIDWAWPTLAAPWFDTACVGLQLIHAGHTPKDAELWCQDSPAFAAASEQAVTTFVTAARRLWAEIAIADPQQWKVEVAEAACTWAAYRNG</sequence>
<evidence type="ECO:0000256" key="1">
    <source>
        <dbReference type="SAM" id="MobiDB-lite"/>
    </source>
</evidence>
<dbReference type="Proteomes" id="UP000601223">
    <property type="component" value="Unassembled WGS sequence"/>
</dbReference>
<proteinExistence type="predicted"/>
<comment type="caution">
    <text evidence="2">The sequence shown here is derived from an EMBL/GenBank/DDBJ whole genome shotgun (WGS) entry which is preliminary data.</text>
</comment>